<name>W2RR01_CYPE1</name>
<dbReference type="GO" id="GO:0051118">
    <property type="term" value="F:glucan endo-1,3-alpha-glucosidase activity"/>
    <property type="evidence" value="ECO:0007669"/>
    <property type="project" value="InterPro"/>
</dbReference>
<dbReference type="VEuPathDB" id="FungiDB:HMPREF1541_06908"/>
<evidence type="ECO:0000256" key="1">
    <source>
        <dbReference type="SAM" id="SignalP"/>
    </source>
</evidence>
<keyword evidence="3" id="KW-1185">Reference proteome</keyword>
<dbReference type="Pfam" id="PF03659">
    <property type="entry name" value="Glyco_hydro_71"/>
    <property type="match status" value="1"/>
</dbReference>
<evidence type="ECO:0000313" key="3">
    <source>
        <dbReference type="Proteomes" id="UP000030752"/>
    </source>
</evidence>
<dbReference type="Gene3D" id="3.20.20.80">
    <property type="entry name" value="Glycosidases"/>
    <property type="match status" value="1"/>
</dbReference>
<dbReference type="InterPro" id="IPR005197">
    <property type="entry name" value="Glyco_hydro_71"/>
</dbReference>
<dbReference type="OrthoDB" id="3257981at2759"/>
<dbReference type="Proteomes" id="UP000030752">
    <property type="component" value="Unassembled WGS sequence"/>
</dbReference>
<gene>
    <name evidence="2" type="ORF">HMPREF1541_06908</name>
</gene>
<accession>W2RR01</accession>
<sequence length="459" mass="50100">MSFFTSLWSLALFTLFSLSSCAPLQTREAMPRQLGSDKLVFAHFMMGIVSNRESSADYDADMARAKAAGIDAFALNIGTDDYTDKQLGFAYESAATHDMKVFISFDFNYWSTAEGAQVGQKIAQYADHPGQLKVDGKVFASSFVGDGLDVAAVRSGAGQEIYFAPNFRPGFGTDLRPVDAALSWMAWDSDGNNRAPTAGRNVTVPDADEVYKSSLGSNDYIAPVSPWFFTHFGASSGYPKNWVFPSDLLWFERWNDILTLNARFLEILTWNDYGESHYIGPLSSKHTDDGSSAWTNDMPHDGWLDMAKPFIAAWKSGSNDLASNIESEQLIYWYRTTSKTQPCNDALGQPDGADHMADSVFVVTLLKSDAEVTISSGDNSQTFQAKAGAFAFTVPMGLGKQTFSVARNGASVDGLSGASSRDIVDYHEGDIYNFNAYVGTLPAANGQTWQDTNMSTMLG</sequence>
<reference evidence="2 3" key="1">
    <citation type="submission" date="2013-03" db="EMBL/GenBank/DDBJ databases">
        <title>The Genome Sequence of Phialophora europaea CBS 101466.</title>
        <authorList>
            <consortium name="The Broad Institute Genomics Platform"/>
            <person name="Cuomo C."/>
            <person name="de Hoog S."/>
            <person name="Gorbushina A."/>
            <person name="Walker B."/>
            <person name="Young S.K."/>
            <person name="Zeng Q."/>
            <person name="Gargeya S."/>
            <person name="Fitzgerald M."/>
            <person name="Haas B."/>
            <person name="Abouelleil A."/>
            <person name="Allen A.W."/>
            <person name="Alvarado L."/>
            <person name="Arachchi H.M."/>
            <person name="Berlin A.M."/>
            <person name="Chapman S.B."/>
            <person name="Gainer-Dewar J."/>
            <person name="Goldberg J."/>
            <person name="Griggs A."/>
            <person name="Gujja S."/>
            <person name="Hansen M."/>
            <person name="Howarth C."/>
            <person name="Imamovic A."/>
            <person name="Ireland A."/>
            <person name="Larimer J."/>
            <person name="McCowan C."/>
            <person name="Murphy C."/>
            <person name="Pearson M."/>
            <person name="Poon T.W."/>
            <person name="Priest M."/>
            <person name="Roberts A."/>
            <person name="Saif S."/>
            <person name="Shea T."/>
            <person name="Sisk P."/>
            <person name="Sykes S."/>
            <person name="Wortman J."/>
            <person name="Nusbaum C."/>
            <person name="Birren B."/>
        </authorList>
    </citation>
    <scope>NUCLEOTIDE SEQUENCE [LARGE SCALE GENOMIC DNA]</scope>
    <source>
        <strain evidence="2 3">CBS 101466</strain>
    </source>
</reference>
<dbReference type="GeneID" id="19974247"/>
<dbReference type="RefSeq" id="XP_008719456.1">
    <property type="nucleotide sequence ID" value="XM_008721234.1"/>
</dbReference>
<protein>
    <recommendedName>
        <fullName evidence="4">Mutanase</fullName>
    </recommendedName>
</protein>
<proteinExistence type="predicted"/>
<feature type="signal peptide" evidence="1">
    <location>
        <begin position="1"/>
        <end position="21"/>
    </location>
</feature>
<dbReference type="CDD" id="cd11577">
    <property type="entry name" value="GH71"/>
    <property type="match status" value="1"/>
</dbReference>
<dbReference type="HOGENOM" id="CLU_019141_0_1_1"/>
<organism evidence="2 3">
    <name type="scientific">Cyphellophora europaea (strain CBS 101466)</name>
    <name type="common">Phialophora europaea</name>
    <dbReference type="NCBI Taxonomy" id="1220924"/>
    <lineage>
        <taxon>Eukaryota</taxon>
        <taxon>Fungi</taxon>
        <taxon>Dikarya</taxon>
        <taxon>Ascomycota</taxon>
        <taxon>Pezizomycotina</taxon>
        <taxon>Eurotiomycetes</taxon>
        <taxon>Chaetothyriomycetidae</taxon>
        <taxon>Chaetothyriales</taxon>
        <taxon>Cyphellophoraceae</taxon>
        <taxon>Cyphellophora</taxon>
    </lineage>
</organism>
<evidence type="ECO:0000313" key="2">
    <source>
        <dbReference type="EMBL" id="ETN38867.1"/>
    </source>
</evidence>
<evidence type="ECO:0008006" key="4">
    <source>
        <dbReference type="Google" id="ProtNLM"/>
    </source>
</evidence>
<dbReference type="EMBL" id="KB822722">
    <property type="protein sequence ID" value="ETN38867.1"/>
    <property type="molecule type" value="Genomic_DNA"/>
</dbReference>
<feature type="chain" id="PRO_5004825029" description="Mutanase" evidence="1">
    <location>
        <begin position="22"/>
        <end position="459"/>
    </location>
</feature>
<keyword evidence="1" id="KW-0732">Signal</keyword>
<dbReference type="AlphaFoldDB" id="W2RR01"/>
<dbReference type="InParanoid" id="W2RR01"/>
<dbReference type="STRING" id="1220924.W2RR01"/>
<dbReference type="eggNOG" id="ENOG502QVB5">
    <property type="taxonomic scope" value="Eukaryota"/>
</dbReference>